<dbReference type="EMBL" id="KQ964247">
    <property type="protein sequence ID" value="KXJ94711.1"/>
    <property type="molecule type" value="Genomic_DNA"/>
</dbReference>
<feature type="region of interest" description="Disordered" evidence="2">
    <location>
        <begin position="27"/>
        <end position="110"/>
    </location>
</feature>
<feature type="compositionally biased region" description="Low complexity" evidence="2">
    <location>
        <begin position="27"/>
        <end position="41"/>
    </location>
</feature>
<dbReference type="InterPro" id="IPR032675">
    <property type="entry name" value="LRR_dom_sf"/>
</dbReference>
<evidence type="ECO:0000313" key="5">
    <source>
        <dbReference type="Proteomes" id="UP000070501"/>
    </source>
</evidence>
<dbReference type="Gene3D" id="3.80.10.10">
    <property type="entry name" value="Ribonuclease Inhibitor"/>
    <property type="match status" value="1"/>
</dbReference>
<dbReference type="InterPro" id="IPR052201">
    <property type="entry name" value="LRR-containing_regulator"/>
</dbReference>
<reference evidence="5" key="1">
    <citation type="submission" date="2016-02" db="EMBL/GenBank/DDBJ databases">
        <title>Draft genome sequence of Microdochium bolleyi, a fungal endophyte of beachgrass.</title>
        <authorList>
            <consortium name="DOE Joint Genome Institute"/>
            <person name="David A.S."/>
            <person name="May G."/>
            <person name="Haridas S."/>
            <person name="Lim J."/>
            <person name="Wang M."/>
            <person name="Labutti K."/>
            <person name="Lipzen A."/>
            <person name="Barry K."/>
            <person name="Grigoriev I.V."/>
        </authorList>
    </citation>
    <scope>NUCLEOTIDE SEQUENCE [LARGE SCALE GENOMIC DNA]</scope>
    <source>
        <strain evidence="5">J235TASD1</strain>
    </source>
</reference>
<accession>A0A136JC18</accession>
<gene>
    <name evidence="4" type="ORF">Micbo1qcDRAFT_193815</name>
</gene>
<protein>
    <recommendedName>
        <fullName evidence="3">PH domain-containing protein</fullName>
    </recommendedName>
</protein>
<dbReference type="Proteomes" id="UP000070501">
    <property type="component" value="Unassembled WGS sequence"/>
</dbReference>
<dbReference type="InParanoid" id="A0A136JC18"/>
<dbReference type="PANTHER" id="PTHR24111">
    <property type="entry name" value="LEUCINE-RICH REPEAT-CONTAINING PROTEIN 34"/>
    <property type="match status" value="1"/>
</dbReference>
<dbReference type="InterPro" id="IPR001849">
    <property type="entry name" value="PH_domain"/>
</dbReference>
<dbReference type="PANTHER" id="PTHR24111:SF0">
    <property type="entry name" value="LEUCINE-RICH REPEAT-CONTAINING PROTEIN"/>
    <property type="match status" value="1"/>
</dbReference>
<name>A0A136JC18_9PEZI</name>
<evidence type="ECO:0000256" key="2">
    <source>
        <dbReference type="SAM" id="MobiDB-lite"/>
    </source>
</evidence>
<feature type="compositionally biased region" description="Low complexity" evidence="2">
    <location>
        <begin position="79"/>
        <end position="97"/>
    </location>
</feature>
<feature type="domain" description="PH" evidence="3">
    <location>
        <begin position="104"/>
        <end position="230"/>
    </location>
</feature>
<dbReference type="Pfam" id="PF25353">
    <property type="entry name" value="PH_2nd_LRR"/>
    <property type="match status" value="1"/>
</dbReference>
<dbReference type="AlphaFoldDB" id="A0A136JC18"/>
<dbReference type="STRING" id="196109.A0A136JC18"/>
<evidence type="ECO:0000313" key="4">
    <source>
        <dbReference type="EMBL" id="KXJ94711.1"/>
    </source>
</evidence>
<feature type="compositionally biased region" description="Polar residues" evidence="2">
    <location>
        <begin position="65"/>
        <end position="74"/>
    </location>
</feature>
<proteinExistence type="predicted"/>
<dbReference type="InterPro" id="IPR057334">
    <property type="entry name" value="PH_2nd_LRR"/>
</dbReference>
<dbReference type="OrthoDB" id="120976at2759"/>
<dbReference type="SUPFAM" id="SSF52047">
    <property type="entry name" value="RNI-like"/>
    <property type="match status" value="1"/>
</dbReference>
<organism evidence="4 5">
    <name type="scientific">Microdochium bolleyi</name>
    <dbReference type="NCBI Taxonomy" id="196109"/>
    <lineage>
        <taxon>Eukaryota</taxon>
        <taxon>Fungi</taxon>
        <taxon>Dikarya</taxon>
        <taxon>Ascomycota</taxon>
        <taxon>Pezizomycotina</taxon>
        <taxon>Sordariomycetes</taxon>
        <taxon>Xylariomycetidae</taxon>
        <taxon>Xylariales</taxon>
        <taxon>Microdochiaceae</taxon>
        <taxon>Microdochium</taxon>
    </lineage>
</organism>
<sequence length="1138" mass="127363">MDGIDPAKKAQRRLSFRPVKALRSLSISSTISSSSETDISSPQKRRNTLRKSLPTDYIKDYLERQPSTKSTVSENVDRSSNSTVPTTPSPKSSTTPSLIGDNAGVLRSGPLQPETSILKARKEFAVLTTSALLKFKSNQAAVDHFPNLGAHADMSSTISHIRDPRTAAEMCVPLEHIVSVFKDEGTRPSFGLEVWWKETNSSSSFTCLELDFSQPDDRDEWLRQIRAAMKQRSKALLDEQPPTHVEFVFTQIIQAKHKELKNSHVEIYPVVPRRPYTRIRANSGEVRKGWRDGCSFYLAFSKNLCMIAQFTKSPTGQPVNPNIVQFGLVTLSRVNASLQDERFDLIFRLPLDKPSKLQLSSRHHRTITTKLLKADTYLKPAWPFWTRRETFIIDGDSQQIHVPEGDDYGGFRRTLEAFIEGYHCTPVNWTVVWKNVRHAPEFRLLPPTKAPQYSAHQLLAVFRALRFNDYFKSLSFSNIDLSPLAAQYDNASRYESTVWVSRTGKRSLTPGEYQLTETASVLFQELIALLLGSEAVRHIDLTGTLNKRWTQSITTRQAEETRSCEILPPIVLLWKSCQTRCHSVNISGNPLGSPDVAGLSRNLQSRPDFLRSFSCARCDLDENALNLLWEGLYEHTSSLEGLDVSNNPGRLEARRVAQLLNDTRRLKRINLANTVKGDLDGPLFRPWDAATSDPWKLEEINISGWKMNFDTVAAISKFLELDTMHNLRILNLSDCGLTGDMATTILCRVVGNHNLRVLLNGNPLEAGTTDWIDLIHGNEAPKRLHLDMIQFQQERNFHRLLKALTHNKTIEFLSMVGTGPPSRAGSRTSELLFKFFEQNDTLEYLDISGYSGKLEDGHLGWGMSGALGGLKDNTCLRQLRVRNHDIGAAEDITDLCRVLATNKSLAMVDCQNNNFSRQQFGKIAVALALNKQIISFPLSNADRDYAIQDEKAKFVKSCGKPGKNAALSKSNEARLAGVVASVRTTWETEANKIVLAVHNNRDDPVNWPLDIEPDHIDRWEDATLLPWIESKGGVGEVVRSTDVLDSKNKMRQHRSHDLQATLTDWLPSSSGLLGENYTTGTFMASEPVLGTYTITEESATSSRYSSTSSLALGFSPTTPDGVDRYALLGNRPPLASAV</sequence>
<keyword evidence="5" id="KW-1185">Reference proteome</keyword>
<evidence type="ECO:0000259" key="3">
    <source>
        <dbReference type="PROSITE" id="PS50003"/>
    </source>
</evidence>
<dbReference type="PROSITE" id="PS50003">
    <property type="entry name" value="PH_DOMAIN"/>
    <property type="match status" value="1"/>
</dbReference>
<evidence type="ECO:0000256" key="1">
    <source>
        <dbReference type="ARBA" id="ARBA00022737"/>
    </source>
</evidence>
<keyword evidence="1" id="KW-0677">Repeat</keyword>